<dbReference type="AlphaFoldDB" id="X1DSC7"/>
<reference evidence="1" key="1">
    <citation type="journal article" date="2014" name="Front. Microbiol.">
        <title>High frequency of phylogenetically diverse reductive dehalogenase-homologous genes in deep subseafloor sedimentary metagenomes.</title>
        <authorList>
            <person name="Kawai M."/>
            <person name="Futagami T."/>
            <person name="Toyoda A."/>
            <person name="Takaki Y."/>
            <person name="Nishi S."/>
            <person name="Hori S."/>
            <person name="Arai W."/>
            <person name="Tsubouchi T."/>
            <person name="Morono Y."/>
            <person name="Uchiyama I."/>
            <person name="Ito T."/>
            <person name="Fujiyama A."/>
            <person name="Inagaki F."/>
            <person name="Takami H."/>
        </authorList>
    </citation>
    <scope>NUCLEOTIDE SEQUENCE</scope>
    <source>
        <strain evidence="1">Expedition CK06-06</strain>
    </source>
</reference>
<gene>
    <name evidence="1" type="ORF">S01H4_65242</name>
</gene>
<sequence length="45" mass="5683">HCEFFNKLSKYISDCKDRTNREYWLLTEFFVYLHEGKDYCNNKKR</sequence>
<proteinExistence type="predicted"/>
<evidence type="ECO:0000313" key="1">
    <source>
        <dbReference type="EMBL" id="GAH23916.1"/>
    </source>
</evidence>
<name>X1DSC7_9ZZZZ</name>
<accession>X1DSC7</accession>
<feature type="non-terminal residue" evidence="1">
    <location>
        <position position="1"/>
    </location>
</feature>
<comment type="caution">
    <text evidence="1">The sequence shown here is derived from an EMBL/GenBank/DDBJ whole genome shotgun (WGS) entry which is preliminary data.</text>
</comment>
<organism evidence="1">
    <name type="scientific">marine sediment metagenome</name>
    <dbReference type="NCBI Taxonomy" id="412755"/>
    <lineage>
        <taxon>unclassified sequences</taxon>
        <taxon>metagenomes</taxon>
        <taxon>ecological metagenomes</taxon>
    </lineage>
</organism>
<protein>
    <submittedName>
        <fullName evidence="1">Uncharacterized protein</fullName>
    </submittedName>
</protein>
<dbReference type="EMBL" id="BART01039847">
    <property type="protein sequence ID" value="GAH23916.1"/>
    <property type="molecule type" value="Genomic_DNA"/>
</dbReference>